<dbReference type="Pfam" id="PF13911">
    <property type="entry name" value="AhpC-TSA_2"/>
    <property type="match status" value="1"/>
</dbReference>
<proteinExistence type="predicted"/>
<sequence>MEGIPDESAISKAAELTVLDLTGQNVKFGDLFEDKKIVVIFIRHFFCGNCQAYVSQLAAVEQEAFDKAGVSLLIIGCGDYQPIKNYADNTGFRGPIYADPTRALYHHFGLIENLNTTPADEEKKSYLAGQSRIGNALGSIWRGPLKNPHHMGKQGNISQLGGEFIFGPGNRCSYASRMKHTEDHVEVAELMKEAGVEYH</sequence>
<dbReference type="InParanoid" id="K5WQK3"/>
<keyword evidence="3" id="KW-1185">Reference proteome</keyword>
<name>K5WQK3_PHACS</name>
<dbReference type="Gene3D" id="3.40.30.10">
    <property type="entry name" value="Glutaredoxin"/>
    <property type="match status" value="1"/>
</dbReference>
<reference evidence="2 3" key="1">
    <citation type="journal article" date="2012" name="BMC Genomics">
        <title>Comparative genomics of the white-rot fungi, Phanerochaete carnosa and P. chrysosporium, to elucidate the genetic basis of the distinct wood types they colonize.</title>
        <authorList>
            <person name="Suzuki H."/>
            <person name="MacDonald J."/>
            <person name="Syed K."/>
            <person name="Salamov A."/>
            <person name="Hori C."/>
            <person name="Aerts A."/>
            <person name="Henrissat B."/>
            <person name="Wiebenga A."/>
            <person name="vanKuyk P.A."/>
            <person name="Barry K."/>
            <person name="Lindquist E."/>
            <person name="LaButti K."/>
            <person name="Lapidus A."/>
            <person name="Lucas S."/>
            <person name="Coutinho P."/>
            <person name="Gong Y."/>
            <person name="Samejima M."/>
            <person name="Mahadevan R."/>
            <person name="Abou-Zaid M."/>
            <person name="de Vries R.P."/>
            <person name="Igarashi K."/>
            <person name="Yadav J.S."/>
            <person name="Grigoriev I.V."/>
            <person name="Master E.R."/>
        </authorList>
    </citation>
    <scope>NUCLEOTIDE SEQUENCE [LARGE SCALE GENOMIC DNA]</scope>
    <source>
        <strain evidence="2 3">HHB-10118-sp</strain>
    </source>
</reference>
<dbReference type="InterPro" id="IPR036249">
    <property type="entry name" value="Thioredoxin-like_sf"/>
</dbReference>
<evidence type="ECO:0000313" key="3">
    <source>
        <dbReference type="Proteomes" id="UP000008370"/>
    </source>
</evidence>
<dbReference type="PANTHER" id="PTHR28630">
    <property type="match status" value="1"/>
</dbReference>
<protein>
    <recommendedName>
        <fullName evidence="1">Thioredoxin domain-containing protein</fullName>
    </recommendedName>
</protein>
<organism evidence="2 3">
    <name type="scientific">Phanerochaete carnosa (strain HHB-10118-sp)</name>
    <name type="common">White-rot fungus</name>
    <name type="synonym">Peniophora carnosa</name>
    <dbReference type="NCBI Taxonomy" id="650164"/>
    <lineage>
        <taxon>Eukaryota</taxon>
        <taxon>Fungi</taxon>
        <taxon>Dikarya</taxon>
        <taxon>Basidiomycota</taxon>
        <taxon>Agaricomycotina</taxon>
        <taxon>Agaricomycetes</taxon>
        <taxon>Polyporales</taxon>
        <taxon>Phanerochaetaceae</taxon>
        <taxon>Phanerochaete</taxon>
    </lineage>
</organism>
<dbReference type="KEGG" id="pco:PHACADRAFT_190701"/>
<dbReference type="CDD" id="cd02970">
    <property type="entry name" value="PRX_like2"/>
    <property type="match status" value="1"/>
</dbReference>
<evidence type="ECO:0000313" key="2">
    <source>
        <dbReference type="EMBL" id="EKM61529.1"/>
    </source>
</evidence>
<dbReference type="RefSeq" id="XP_007390939.1">
    <property type="nucleotide sequence ID" value="XM_007390877.1"/>
</dbReference>
<dbReference type="InterPro" id="IPR013766">
    <property type="entry name" value="Thioredoxin_domain"/>
</dbReference>
<dbReference type="Proteomes" id="UP000008370">
    <property type="component" value="Unassembled WGS sequence"/>
</dbReference>
<dbReference type="HOGENOM" id="CLU_035338_1_1_1"/>
<evidence type="ECO:0000259" key="1">
    <source>
        <dbReference type="PROSITE" id="PS51352"/>
    </source>
</evidence>
<dbReference type="InterPro" id="IPR032801">
    <property type="entry name" value="PXL2A/B/C"/>
</dbReference>
<dbReference type="AlphaFoldDB" id="K5WQK3"/>
<dbReference type="PANTHER" id="PTHR28630:SF3">
    <property type="entry name" value="PEROXIREDOXIN-LIKE 2C"/>
    <property type="match status" value="1"/>
</dbReference>
<dbReference type="EMBL" id="JH930468">
    <property type="protein sequence ID" value="EKM61529.1"/>
    <property type="molecule type" value="Genomic_DNA"/>
</dbReference>
<gene>
    <name evidence="2" type="ORF">PHACADRAFT_190701</name>
</gene>
<dbReference type="GeneID" id="18910692"/>
<feature type="domain" description="Thioredoxin" evidence="1">
    <location>
        <begin position="7"/>
        <end position="132"/>
    </location>
</feature>
<dbReference type="PROSITE" id="PS51352">
    <property type="entry name" value="THIOREDOXIN_2"/>
    <property type="match status" value="1"/>
</dbReference>
<dbReference type="OrthoDB" id="40334at2759"/>
<dbReference type="SUPFAM" id="SSF52833">
    <property type="entry name" value="Thioredoxin-like"/>
    <property type="match status" value="1"/>
</dbReference>
<accession>K5WQK3</accession>